<feature type="compositionally biased region" description="Basic and acidic residues" evidence="7">
    <location>
        <begin position="32"/>
        <end position="48"/>
    </location>
</feature>
<dbReference type="PANTHER" id="PTHR43668">
    <property type="entry name" value="ALLANTOINASE"/>
    <property type="match status" value="1"/>
</dbReference>
<feature type="binding site" evidence="6">
    <location>
        <position position="313"/>
    </location>
    <ligand>
        <name>Zn(2+)</name>
        <dbReference type="ChEBI" id="CHEBI:29105"/>
        <label>2</label>
    </ligand>
</feature>
<dbReference type="InterPro" id="IPR002195">
    <property type="entry name" value="Dihydroorotase_CS"/>
</dbReference>
<dbReference type="GO" id="GO:0004038">
    <property type="term" value="F:allantoinase activity"/>
    <property type="evidence" value="ECO:0007669"/>
    <property type="project" value="TreeGrafter"/>
</dbReference>
<protein>
    <recommendedName>
        <fullName evidence="6">Dihydroorotase</fullName>
        <shortName evidence="6">DHOase</shortName>
        <ecNumber evidence="6">3.5.2.3</ecNumber>
    </recommendedName>
</protein>
<name>A0A538TVU5_UNCEI</name>
<dbReference type="Pfam" id="PF12890">
    <property type="entry name" value="DHOase"/>
    <property type="match status" value="1"/>
</dbReference>
<feature type="binding site" evidence="6">
    <location>
        <position position="340"/>
    </location>
    <ligand>
        <name>Zn(2+)</name>
        <dbReference type="ChEBI" id="CHEBI:29105"/>
        <label>2</label>
    </ligand>
</feature>
<dbReference type="EC" id="3.5.2.3" evidence="6"/>
<keyword evidence="5 6" id="KW-0665">Pyrimidine biosynthesis</keyword>
<dbReference type="SUPFAM" id="SSF51556">
    <property type="entry name" value="Metallo-dependent hydrolases"/>
    <property type="match status" value="1"/>
</dbReference>
<feature type="region of interest" description="Disordered" evidence="7">
    <location>
        <begin position="102"/>
        <end position="166"/>
    </location>
</feature>
<feature type="binding site" evidence="6">
    <location>
        <position position="466"/>
    </location>
    <ligand>
        <name>Zn(2+)</name>
        <dbReference type="ChEBI" id="CHEBI:29105"/>
        <label>1</label>
    </ligand>
</feature>
<keyword evidence="3 6" id="KW-0479">Metal-binding</keyword>
<evidence type="ECO:0000256" key="6">
    <source>
        <dbReference type="HAMAP-Rule" id="MF_00220"/>
    </source>
</evidence>
<dbReference type="GO" id="GO:0004151">
    <property type="term" value="F:dihydroorotase activity"/>
    <property type="evidence" value="ECO:0007669"/>
    <property type="project" value="UniProtKB-UniRule"/>
</dbReference>
<dbReference type="InterPro" id="IPR004722">
    <property type="entry name" value="DHOase"/>
</dbReference>
<feature type="binding site" evidence="6">
    <location>
        <position position="393"/>
    </location>
    <ligand>
        <name>Zn(2+)</name>
        <dbReference type="ChEBI" id="CHEBI:29105"/>
        <label>2</label>
    </ligand>
</feature>
<evidence type="ECO:0000313" key="9">
    <source>
        <dbReference type="EMBL" id="TMQ67739.1"/>
    </source>
</evidence>
<dbReference type="UniPathway" id="UPA00070">
    <property type="reaction ID" value="UER00117"/>
</dbReference>
<comment type="cofactor">
    <cofactor evidence="6">
        <name>Zn(2+)</name>
        <dbReference type="ChEBI" id="CHEBI:29105"/>
    </cofactor>
    <text evidence="6">Binds 2 Zn(2+) ions per subunit.</text>
</comment>
<dbReference type="NCBIfam" id="TIGR00857">
    <property type="entry name" value="pyrC_multi"/>
    <property type="match status" value="1"/>
</dbReference>
<comment type="caution">
    <text evidence="9">The sequence shown here is derived from an EMBL/GenBank/DDBJ whole genome shotgun (WGS) entry which is preliminary data.</text>
</comment>
<reference evidence="9 10" key="1">
    <citation type="journal article" date="2019" name="Nat. Microbiol.">
        <title>Mediterranean grassland soil C-N compound turnover is dependent on rainfall and depth, and is mediated by genomically divergent microorganisms.</title>
        <authorList>
            <person name="Diamond S."/>
            <person name="Andeer P.F."/>
            <person name="Li Z."/>
            <person name="Crits-Christoph A."/>
            <person name="Burstein D."/>
            <person name="Anantharaman K."/>
            <person name="Lane K.R."/>
            <person name="Thomas B.C."/>
            <person name="Pan C."/>
            <person name="Northen T.R."/>
            <person name="Banfield J.F."/>
        </authorList>
    </citation>
    <scope>NUCLEOTIDE SEQUENCE [LARGE SCALE GENOMIC DNA]</scope>
    <source>
        <strain evidence="9">WS_8</strain>
    </source>
</reference>
<feature type="binding site" evidence="6">
    <location>
        <position position="313"/>
    </location>
    <ligand>
        <name>Zn(2+)</name>
        <dbReference type="ChEBI" id="CHEBI:29105"/>
        <label>1</label>
    </ligand>
</feature>
<feature type="compositionally biased region" description="Basic and acidic residues" evidence="7">
    <location>
        <begin position="102"/>
        <end position="125"/>
    </location>
</feature>
<dbReference type="CDD" id="cd01317">
    <property type="entry name" value="DHOase_IIa"/>
    <property type="match status" value="1"/>
</dbReference>
<keyword evidence="6" id="KW-0862">Zinc</keyword>
<organism evidence="9 10">
    <name type="scientific">Eiseniibacteriota bacterium</name>
    <dbReference type="NCBI Taxonomy" id="2212470"/>
    <lineage>
        <taxon>Bacteria</taxon>
        <taxon>Candidatus Eiseniibacteriota</taxon>
    </lineage>
</organism>
<dbReference type="HAMAP" id="MF_00220_B">
    <property type="entry name" value="PyrC_classI_B"/>
    <property type="match status" value="1"/>
</dbReference>
<feature type="region of interest" description="Disordered" evidence="7">
    <location>
        <begin position="1"/>
        <end position="85"/>
    </location>
</feature>
<dbReference type="SUPFAM" id="SSF51338">
    <property type="entry name" value="Composite domain of metallo-dependent hydrolases"/>
    <property type="match status" value="1"/>
</dbReference>
<evidence type="ECO:0000256" key="3">
    <source>
        <dbReference type="ARBA" id="ARBA00022723"/>
    </source>
</evidence>
<dbReference type="InterPro" id="IPR050138">
    <property type="entry name" value="DHOase/Allantoinase_Hydrolase"/>
</dbReference>
<dbReference type="Gene3D" id="3.20.20.140">
    <property type="entry name" value="Metal-dependent hydrolases"/>
    <property type="match status" value="1"/>
</dbReference>
<comment type="pathway">
    <text evidence="6">Pyrimidine metabolism; UMP biosynthesis via de novo pathway; (S)-dihydroorotate from bicarbonate: step 3/3.</text>
</comment>
<dbReference type="GO" id="GO:0006145">
    <property type="term" value="P:purine nucleobase catabolic process"/>
    <property type="evidence" value="ECO:0007669"/>
    <property type="project" value="TreeGrafter"/>
</dbReference>
<dbReference type="InterPro" id="IPR024403">
    <property type="entry name" value="DHOase_cat"/>
</dbReference>
<feature type="compositionally biased region" description="Basic and acidic residues" evidence="7">
    <location>
        <begin position="132"/>
        <end position="143"/>
    </location>
</feature>
<dbReference type="PROSITE" id="PS00482">
    <property type="entry name" value="DIHYDROOROTASE_1"/>
    <property type="match status" value="1"/>
</dbReference>
<dbReference type="GO" id="GO:0005737">
    <property type="term" value="C:cytoplasm"/>
    <property type="evidence" value="ECO:0007669"/>
    <property type="project" value="TreeGrafter"/>
</dbReference>
<evidence type="ECO:0000313" key="10">
    <source>
        <dbReference type="Proteomes" id="UP000316609"/>
    </source>
</evidence>
<feature type="binding site" evidence="6">
    <location>
        <begin position="224"/>
        <end position="226"/>
    </location>
    <ligand>
        <name>substrate</name>
    </ligand>
</feature>
<feature type="binding site" evidence="6">
    <location>
        <position position="224"/>
    </location>
    <ligand>
        <name>Zn(2+)</name>
        <dbReference type="ChEBI" id="CHEBI:29105"/>
        <label>1</label>
    </ligand>
</feature>
<evidence type="ECO:0000256" key="1">
    <source>
        <dbReference type="ARBA" id="ARBA00002368"/>
    </source>
</evidence>
<proteinExistence type="inferred from homology"/>
<dbReference type="Proteomes" id="UP000316609">
    <property type="component" value="Unassembled WGS sequence"/>
</dbReference>
<dbReference type="PROSITE" id="PS00483">
    <property type="entry name" value="DIHYDROOROTASE_2"/>
    <property type="match status" value="1"/>
</dbReference>
<feature type="binding site" evidence="6">
    <location>
        <position position="439"/>
    </location>
    <ligand>
        <name>substrate</name>
    </ligand>
</feature>
<comment type="catalytic activity">
    <reaction evidence="6">
        <text>(S)-dihydroorotate + H2O = N-carbamoyl-L-aspartate + H(+)</text>
        <dbReference type="Rhea" id="RHEA:24296"/>
        <dbReference type="ChEBI" id="CHEBI:15377"/>
        <dbReference type="ChEBI" id="CHEBI:15378"/>
        <dbReference type="ChEBI" id="CHEBI:30864"/>
        <dbReference type="ChEBI" id="CHEBI:32814"/>
        <dbReference type="EC" id="3.5.2.3"/>
    </reaction>
</comment>
<dbReference type="InterPro" id="IPR011059">
    <property type="entry name" value="Metal-dep_hydrolase_composite"/>
</dbReference>
<feature type="active site" evidence="6">
    <location>
        <position position="466"/>
    </location>
</feature>
<feature type="binding site" evidence="6">
    <location>
        <position position="256"/>
    </location>
    <ligand>
        <name>substrate</name>
    </ligand>
</feature>
<sequence length="603" mass="64410">MERPLRGPAHRDRRRCRPLAGGPFRVPRPQGTRREGGGGRAGHADAARRRASRRERGGLAGGGDGGRRRRDGAPAATRAHGARPARLPRRVCPCLWRERAARAADEAGRGGDAPRADEPWHRDLPRGGGRRALGDPRPGDQRRGGALRGAPALRGRAGGEGAVSERTEIRGARHWRTGEPVDVTIEGGVIANVRPAGAKATTSGAIVEAAEAILAPGLVDIHVHLREPGQSSSETVESGAAAAAAGGFTAVACMPNTSPVVDNPGWIAWLLARARGVRCRVHPIAAVTVGQAGEQLTEFVSLEAAGAVALSDDGRPIQSAETMRRALEYARHTRLPILCHEEDLTLRGQGQMNEGATATRLGLRGIPNAAETVMVRRDLDLVELTGGRVHFCHLSCEGSFGAVRDAKRRGLEVTAETCPHYWTLTDEALIDFDTHAKMNPPLRSERDRDATIEAIGDGTIDCFATDHAPHTLEDKRQPFDQAPFGIVGLETALGLTITQLVKPGCLTLERALELWTEAPRRVLGLPEVRLEPSFPADLVLLDPHASWTVDPERFRSLGRNTPFGGWTLTGRALATWCGGVLTHMVPGLGAEGRHARPAGAGAR</sequence>
<evidence type="ECO:0000259" key="8">
    <source>
        <dbReference type="Pfam" id="PF12890"/>
    </source>
</evidence>
<comment type="function">
    <text evidence="1 6">Catalyzes the reversible cyclization of carbamoyl aspartate to dihydroorotate.</text>
</comment>
<gene>
    <name evidence="6" type="primary">pyrC</name>
    <name evidence="9" type="ORF">E6K78_03675</name>
</gene>
<feature type="domain" description="Dihydroorotase catalytic" evidence="8">
    <location>
        <begin position="213"/>
        <end position="396"/>
    </location>
</feature>
<dbReference type="InterPro" id="IPR032466">
    <property type="entry name" value="Metal_Hydrolase"/>
</dbReference>
<comment type="similarity">
    <text evidence="2 6">Belongs to the metallo-dependent hydrolases superfamily. DHOase family. Class I DHOase subfamily.</text>
</comment>
<dbReference type="GO" id="GO:0044205">
    <property type="term" value="P:'de novo' UMP biosynthetic process"/>
    <property type="evidence" value="ECO:0007669"/>
    <property type="project" value="UniProtKB-UniRule"/>
</dbReference>
<keyword evidence="4 6" id="KW-0378">Hydrolase</keyword>
<evidence type="ECO:0000256" key="5">
    <source>
        <dbReference type="ARBA" id="ARBA00022975"/>
    </source>
</evidence>
<dbReference type="EMBL" id="VBOY01000031">
    <property type="protein sequence ID" value="TMQ67739.1"/>
    <property type="molecule type" value="Genomic_DNA"/>
</dbReference>
<dbReference type="Gene3D" id="2.30.40.10">
    <property type="entry name" value="Urease, subunit C, domain 1"/>
    <property type="match status" value="1"/>
</dbReference>
<dbReference type="GO" id="GO:0008270">
    <property type="term" value="F:zinc ion binding"/>
    <property type="evidence" value="ECO:0007669"/>
    <property type="project" value="UniProtKB-UniRule"/>
</dbReference>
<evidence type="ECO:0000256" key="4">
    <source>
        <dbReference type="ARBA" id="ARBA00022801"/>
    </source>
</evidence>
<dbReference type="PANTHER" id="PTHR43668:SF2">
    <property type="entry name" value="ALLANTOINASE"/>
    <property type="match status" value="1"/>
</dbReference>
<feature type="binding site" evidence="6">
    <location>
        <position position="222"/>
    </location>
    <ligand>
        <name>Zn(2+)</name>
        <dbReference type="ChEBI" id="CHEBI:29105"/>
        <label>1</label>
    </ligand>
</feature>
<evidence type="ECO:0000256" key="2">
    <source>
        <dbReference type="ARBA" id="ARBA00010286"/>
    </source>
</evidence>
<dbReference type="AlphaFoldDB" id="A0A538TVU5"/>
<feature type="binding site" evidence="6">
    <location>
        <position position="470"/>
    </location>
    <ligand>
        <name>substrate</name>
    </ligand>
</feature>
<evidence type="ECO:0000256" key="7">
    <source>
        <dbReference type="SAM" id="MobiDB-lite"/>
    </source>
</evidence>
<accession>A0A538TVU5</accession>
<feature type="binding site" evidence="6">
    <location>
        <begin position="484"/>
        <end position="485"/>
    </location>
    <ligand>
        <name>substrate</name>
    </ligand>
</feature>